<keyword evidence="15" id="KW-1185">Reference proteome</keyword>
<dbReference type="InterPro" id="IPR000700">
    <property type="entry name" value="PAS-assoc_C"/>
</dbReference>
<dbReference type="EMBL" id="SJPQ01000001">
    <property type="protein sequence ID" value="TWT89653.1"/>
    <property type="molecule type" value="Genomic_DNA"/>
</dbReference>
<dbReference type="Gene3D" id="1.10.287.130">
    <property type="match status" value="1"/>
</dbReference>
<accession>A0A5C5ZU49</accession>
<dbReference type="InterPro" id="IPR003594">
    <property type="entry name" value="HATPase_dom"/>
</dbReference>
<evidence type="ECO:0000256" key="9">
    <source>
        <dbReference type="PROSITE-ProRule" id="PRU00169"/>
    </source>
</evidence>
<dbReference type="SUPFAM" id="SSF47384">
    <property type="entry name" value="Homodimeric domain of signal transducing histidine kinase"/>
    <property type="match status" value="1"/>
</dbReference>
<evidence type="ECO:0000259" key="12">
    <source>
        <dbReference type="PROSITE" id="PS50110"/>
    </source>
</evidence>
<organism evidence="14 15">
    <name type="scientific">Pseudobythopirellula maris</name>
    <dbReference type="NCBI Taxonomy" id="2527991"/>
    <lineage>
        <taxon>Bacteria</taxon>
        <taxon>Pseudomonadati</taxon>
        <taxon>Planctomycetota</taxon>
        <taxon>Planctomycetia</taxon>
        <taxon>Pirellulales</taxon>
        <taxon>Lacipirellulaceae</taxon>
        <taxon>Pseudobythopirellula</taxon>
    </lineage>
</organism>
<dbReference type="PROSITE" id="PS50109">
    <property type="entry name" value="HIS_KIN"/>
    <property type="match status" value="1"/>
</dbReference>
<dbReference type="Proteomes" id="UP000315440">
    <property type="component" value="Unassembled WGS sequence"/>
</dbReference>
<dbReference type="GO" id="GO:0000155">
    <property type="term" value="F:phosphorelay sensor kinase activity"/>
    <property type="evidence" value="ECO:0007669"/>
    <property type="project" value="InterPro"/>
</dbReference>
<dbReference type="AlphaFoldDB" id="A0A5C5ZU49"/>
<dbReference type="InterPro" id="IPR003661">
    <property type="entry name" value="HisK_dim/P_dom"/>
</dbReference>
<dbReference type="Gene3D" id="3.30.565.10">
    <property type="entry name" value="Histidine kinase-like ATPase, C-terminal domain"/>
    <property type="match status" value="1"/>
</dbReference>
<keyword evidence="3 9" id="KW-0597">Phosphoprotein</keyword>
<dbReference type="RefSeq" id="WP_146395488.1">
    <property type="nucleotide sequence ID" value="NZ_SJPQ01000001.1"/>
</dbReference>
<feature type="domain" description="Histidine kinase" evidence="11">
    <location>
        <begin position="173"/>
        <end position="396"/>
    </location>
</feature>
<evidence type="ECO:0000256" key="8">
    <source>
        <dbReference type="ARBA" id="ARBA00023012"/>
    </source>
</evidence>
<name>A0A5C5ZU49_9BACT</name>
<evidence type="ECO:0000313" key="14">
    <source>
        <dbReference type="EMBL" id="TWT89653.1"/>
    </source>
</evidence>
<dbReference type="PROSITE" id="PS50113">
    <property type="entry name" value="PAC"/>
    <property type="match status" value="1"/>
</dbReference>
<protein>
    <recommendedName>
        <fullName evidence="2">histidine kinase</fullName>
        <ecNumber evidence="2">2.7.13.3</ecNumber>
    </recommendedName>
</protein>
<dbReference type="InterPro" id="IPR013655">
    <property type="entry name" value="PAS_fold_3"/>
</dbReference>
<evidence type="ECO:0000256" key="2">
    <source>
        <dbReference type="ARBA" id="ARBA00012438"/>
    </source>
</evidence>
<dbReference type="SUPFAM" id="SSF55874">
    <property type="entry name" value="ATPase domain of HSP90 chaperone/DNA topoisomerase II/histidine kinase"/>
    <property type="match status" value="1"/>
</dbReference>
<dbReference type="InterPro" id="IPR036097">
    <property type="entry name" value="HisK_dim/P_sf"/>
</dbReference>
<feature type="domain" description="Response regulatory" evidence="12">
    <location>
        <begin position="413"/>
        <end position="529"/>
    </location>
</feature>
<proteinExistence type="predicted"/>
<feature type="region of interest" description="Disordered" evidence="10">
    <location>
        <begin position="1"/>
        <end position="25"/>
    </location>
</feature>
<feature type="domain" description="PAC" evidence="13">
    <location>
        <begin position="101"/>
        <end position="153"/>
    </location>
</feature>
<dbReference type="PANTHER" id="PTHR43065">
    <property type="entry name" value="SENSOR HISTIDINE KINASE"/>
    <property type="match status" value="1"/>
</dbReference>
<evidence type="ECO:0000256" key="5">
    <source>
        <dbReference type="ARBA" id="ARBA00022741"/>
    </source>
</evidence>
<evidence type="ECO:0000256" key="4">
    <source>
        <dbReference type="ARBA" id="ARBA00022679"/>
    </source>
</evidence>
<dbReference type="InterPro" id="IPR035965">
    <property type="entry name" value="PAS-like_dom_sf"/>
</dbReference>
<sequence>MSSPQQSDLGQPPSPPGAASSRFEAVEPRLRRAAEGLGDGLWDWDVETDEVWYSSGFSRLLGCEPGLMPPKFSAWSSRLHPADAEASFLLIDQHVSDATAFDLRVRLRLESGEYRWFRLRGLPVADSAGSVRFVSGGLTDLQEQTLLERRLEDSERRFLQRQRMDAIDSLAGGIAHEFNNVLQAVRGYVAFAMEEVEPGTQPHLDLEQSLVATDRAAALTRKLLAYTREPEFLGRSFDVGDVLNELLDLLRPVIGENIDLRTRWPSQELPVVGEQVALRQALLNLCVNARDSMPEGGELLVRAEPFRVYETRTDTAAELPAGEYCRIWVTDSGVGVPRELRDSIFDPFFTTKKVGHGAGLGLAVVRGVVDRFGGAIHVHSEPGVGASFCLILPVHKGQAMNDPCVAAAGLSGTVLWIEDEPLVREVGRRMLEAAGLDVIAVRDGEAGLEALADHANEIDLVVSDVVLPGVSGARLLEETRRIRHGLPFVFCTGYDPMSAHGRKLLDLGAEVIAKPFDRDALLEVVAAQLPARAAVAID</sequence>
<dbReference type="CDD" id="cd00130">
    <property type="entry name" value="PAS"/>
    <property type="match status" value="1"/>
</dbReference>
<dbReference type="SMART" id="SM00387">
    <property type="entry name" value="HATPase_c"/>
    <property type="match status" value="1"/>
</dbReference>
<dbReference type="Pfam" id="PF00072">
    <property type="entry name" value="Response_reg"/>
    <property type="match status" value="1"/>
</dbReference>
<dbReference type="SUPFAM" id="SSF52172">
    <property type="entry name" value="CheY-like"/>
    <property type="match status" value="1"/>
</dbReference>
<keyword evidence="8" id="KW-0902">Two-component regulatory system</keyword>
<dbReference type="SMART" id="SM00448">
    <property type="entry name" value="REC"/>
    <property type="match status" value="1"/>
</dbReference>
<keyword evidence="5" id="KW-0547">Nucleotide-binding</keyword>
<dbReference type="SMART" id="SM00091">
    <property type="entry name" value="PAS"/>
    <property type="match status" value="1"/>
</dbReference>
<keyword evidence="4" id="KW-0808">Transferase</keyword>
<keyword evidence="7" id="KW-0067">ATP-binding</keyword>
<dbReference type="PROSITE" id="PS50110">
    <property type="entry name" value="RESPONSE_REGULATORY"/>
    <property type="match status" value="1"/>
</dbReference>
<evidence type="ECO:0000256" key="3">
    <source>
        <dbReference type="ARBA" id="ARBA00022553"/>
    </source>
</evidence>
<reference evidence="14 15" key="1">
    <citation type="submission" date="2019-02" db="EMBL/GenBank/DDBJ databases">
        <title>Deep-cultivation of Planctomycetes and their phenomic and genomic characterization uncovers novel biology.</title>
        <authorList>
            <person name="Wiegand S."/>
            <person name="Jogler M."/>
            <person name="Boedeker C."/>
            <person name="Pinto D."/>
            <person name="Vollmers J."/>
            <person name="Rivas-Marin E."/>
            <person name="Kohn T."/>
            <person name="Peeters S.H."/>
            <person name="Heuer A."/>
            <person name="Rast P."/>
            <person name="Oberbeckmann S."/>
            <person name="Bunk B."/>
            <person name="Jeske O."/>
            <person name="Meyerdierks A."/>
            <person name="Storesund J.E."/>
            <person name="Kallscheuer N."/>
            <person name="Luecker S."/>
            <person name="Lage O.M."/>
            <person name="Pohl T."/>
            <person name="Merkel B.J."/>
            <person name="Hornburger P."/>
            <person name="Mueller R.-W."/>
            <person name="Bruemmer F."/>
            <person name="Labrenz M."/>
            <person name="Spormann A.M."/>
            <person name="Op Den Camp H."/>
            <person name="Overmann J."/>
            <person name="Amann R."/>
            <person name="Jetten M.S.M."/>
            <person name="Mascher T."/>
            <person name="Medema M.H."/>
            <person name="Devos D.P."/>
            <person name="Kaster A.-K."/>
            <person name="Ovreas L."/>
            <person name="Rohde M."/>
            <person name="Galperin M.Y."/>
            <person name="Jogler C."/>
        </authorList>
    </citation>
    <scope>NUCLEOTIDE SEQUENCE [LARGE SCALE GENOMIC DNA]</scope>
    <source>
        <strain evidence="14 15">Mal64</strain>
    </source>
</reference>
<dbReference type="OrthoDB" id="5287556at2"/>
<evidence type="ECO:0000313" key="15">
    <source>
        <dbReference type="Proteomes" id="UP000315440"/>
    </source>
</evidence>
<dbReference type="GO" id="GO:0005524">
    <property type="term" value="F:ATP binding"/>
    <property type="evidence" value="ECO:0007669"/>
    <property type="project" value="UniProtKB-KW"/>
</dbReference>
<keyword evidence="6" id="KW-0418">Kinase</keyword>
<dbReference type="InterPro" id="IPR004358">
    <property type="entry name" value="Sig_transdc_His_kin-like_C"/>
</dbReference>
<evidence type="ECO:0000259" key="11">
    <source>
        <dbReference type="PROSITE" id="PS50109"/>
    </source>
</evidence>
<dbReference type="Pfam" id="PF08447">
    <property type="entry name" value="PAS_3"/>
    <property type="match status" value="1"/>
</dbReference>
<dbReference type="Gene3D" id="3.30.450.20">
    <property type="entry name" value="PAS domain"/>
    <property type="match status" value="1"/>
</dbReference>
<gene>
    <name evidence="14" type="ORF">Mal64_00320</name>
</gene>
<dbReference type="InterPro" id="IPR011006">
    <property type="entry name" value="CheY-like_superfamily"/>
</dbReference>
<evidence type="ECO:0000256" key="10">
    <source>
        <dbReference type="SAM" id="MobiDB-lite"/>
    </source>
</evidence>
<dbReference type="Pfam" id="PF02518">
    <property type="entry name" value="HATPase_c"/>
    <property type="match status" value="1"/>
</dbReference>
<feature type="modified residue" description="4-aspartylphosphate" evidence="9">
    <location>
        <position position="464"/>
    </location>
</feature>
<dbReference type="SUPFAM" id="SSF55785">
    <property type="entry name" value="PYP-like sensor domain (PAS domain)"/>
    <property type="match status" value="1"/>
</dbReference>
<evidence type="ECO:0000256" key="7">
    <source>
        <dbReference type="ARBA" id="ARBA00022840"/>
    </source>
</evidence>
<dbReference type="PRINTS" id="PR00344">
    <property type="entry name" value="BCTRLSENSOR"/>
</dbReference>
<dbReference type="InterPro" id="IPR001789">
    <property type="entry name" value="Sig_transdc_resp-reg_receiver"/>
</dbReference>
<dbReference type="PANTHER" id="PTHR43065:SF46">
    <property type="entry name" value="C4-DICARBOXYLATE TRANSPORT SENSOR PROTEIN DCTB"/>
    <property type="match status" value="1"/>
</dbReference>
<dbReference type="Gene3D" id="3.40.50.2300">
    <property type="match status" value="1"/>
</dbReference>
<evidence type="ECO:0000256" key="6">
    <source>
        <dbReference type="ARBA" id="ARBA00022777"/>
    </source>
</evidence>
<evidence type="ECO:0000256" key="1">
    <source>
        <dbReference type="ARBA" id="ARBA00000085"/>
    </source>
</evidence>
<dbReference type="InterPro" id="IPR005467">
    <property type="entry name" value="His_kinase_dom"/>
</dbReference>
<dbReference type="InterPro" id="IPR000014">
    <property type="entry name" value="PAS"/>
</dbReference>
<dbReference type="EC" id="2.7.13.3" evidence="2"/>
<comment type="caution">
    <text evidence="14">The sequence shown here is derived from an EMBL/GenBank/DDBJ whole genome shotgun (WGS) entry which is preliminary data.</text>
</comment>
<dbReference type="InterPro" id="IPR036890">
    <property type="entry name" value="HATPase_C_sf"/>
</dbReference>
<comment type="catalytic activity">
    <reaction evidence="1">
        <text>ATP + protein L-histidine = ADP + protein N-phospho-L-histidine.</text>
        <dbReference type="EC" id="2.7.13.3"/>
    </reaction>
</comment>
<evidence type="ECO:0000259" key="13">
    <source>
        <dbReference type="PROSITE" id="PS50113"/>
    </source>
</evidence>
<dbReference type="CDD" id="cd00082">
    <property type="entry name" value="HisKA"/>
    <property type="match status" value="1"/>
</dbReference>